<name>V2WQ67_MONRO</name>
<accession>V2WQ67</accession>
<proteinExistence type="predicted"/>
<gene>
    <name evidence="1" type="ORF">Moror_12199</name>
</gene>
<protein>
    <submittedName>
        <fullName evidence="1">Uncharacterized protein</fullName>
    </submittedName>
</protein>
<reference evidence="1 2" key="1">
    <citation type="journal article" date="2014" name="BMC Genomics">
        <title>Genome and secretome analysis of the hemibiotrophic fungal pathogen, Moniliophthora roreri, which causes frosty pod rot disease of cacao: mechanisms of the biotrophic and necrotrophic phases.</title>
        <authorList>
            <person name="Meinhardt L.W."/>
            <person name="Costa G.G.L."/>
            <person name="Thomazella D.P.T."/>
            <person name="Teixeira P.J.P.L."/>
            <person name="Carazzolle M.F."/>
            <person name="Schuster S.C."/>
            <person name="Carlson J.E."/>
            <person name="Guiltinan M.J."/>
            <person name="Mieczkowski P."/>
            <person name="Farmer A."/>
            <person name="Ramaraj T."/>
            <person name="Crozier J."/>
            <person name="Davis R.E."/>
            <person name="Shao J."/>
            <person name="Melnick R.L."/>
            <person name="Pereira G.A.G."/>
            <person name="Bailey B.A."/>
        </authorList>
    </citation>
    <scope>NUCLEOTIDE SEQUENCE [LARGE SCALE GENOMIC DNA]</scope>
    <source>
        <strain evidence="1 2">MCA 2997</strain>
    </source>
</reference>
<evidence type="ECO:0000313" key="1">
    <source>
        <dbReference type="EMBL" id="ESK82370.1"/>
    </source>
</evidence>
<organism evidence="1 2">
    <name type="scientific">Moniliophthora roreri (strain MCA 2997)</name>
    <name type="common">Cocoa frosty pod rot fungus</name>
    <name type="synonym">Crinipellis roreri</name>
    <dbReference type="NCBI Taxonomy" id="1381753"/>
    <lineage>
        <taxon>Eukaryota</taxon>
        <taxon>Fungi</taxon>
        <taxon>Dikarya</taxon>
        <taxon>Basidiomycota</taxon>
        <taxon>Agaricomycotina</taxon>
        <taxon>Agaricomycetes</taxon>
        <taxon>Agaricomycetidae</taxon>
        <taxon>Agaricales</taxon>
        <taxon>Marasmiineae</taxon>
        <taxon>Marasmiaceae</taxon>
        <taxon>Moniliophthora</taxon>
    </lineage>
</organism>
<dbReference type="KEGG" id="mrr:Moror_12199"/>
<dbReference type="AlphaFoldDB" id="V2WQ67"/>
<keyword evidence="2" id="KW-1185">Reference proteome</keyword>
<sequence length="184" mass="21365">MPDPDAVYSQEEIRLNVNCVGREIIYEAFGCRTQIDDAWQKGSISKKRLALFIQQPNSQAPSTKRKKQEQAIFENNCSNNERESKIKYWKFKTQLQVAATMLKKCWKDYDEEGQHPRAFVLCSVSQLTPDGMSDEEDGVEGGQSVKYVYDLDFHHPGFRFLFEKVNSIWRREPTVFIQTGQKSI</sequence>
<dbReference type="HOGENOM" id="CLU_1468555_0_0_1"/>
<dbReference type="EMBL" id="AWSO01001953">
    <property type="protein sequence ID" value="ESK82370.1"/>
    <property type="molecule type" value="Genomic_DNA"/>
</dbReference>
<comment type="caution">
    <text evidence="1">The sequence shown here is derived from an EMBL/GenBank/DDBJ whole genome shotgun (WGS) entry which is preliminary data.</text>
</comment>
<evidence type="ECO:0000313" key="2">
    <source>
        <dbReference type="Proteomes" id="UP000017559"/>
    </source>
</evidence>
<dbReference type="OrthoDB" id="2874374at2759"/>
<dbReference type="Proteomes" id="UP000017559">
    <property type="component" value="Unassembled WGS sequence"/>
</dbReference>